<keyword evidence="2" id="KW-0677">Repeat</keyword>
<gene>
    <name evidence="4" type="ORF">ADH67_10440</name>
</gene>
<feature type="domain" description="Rhodanese" evidence="3">
    <location>
        <begin position="24"/>
        <end position="143"/>
    </location>
</feature>
<proteinExistence type="predicted"/>
<evidence type="ECO:0000313" key="5">
    <source>
        <dbReference type="Proteomes" id="UP000214610"/>
    </source>
</evidence>
<dbReference type="PROSITE" id="PS50206">
    <property type="entry name" value="RHODANESE_3"/>
    <property type="match status" value="2"/>
</dbReference>
<keyword evidence="1 4" id="KW-0808">Transferase</keyword>
<dbReference type="PANTHER" id="PTHR11364:SF27">
    <property type="entry name" value="SULFURTRANSFERASE"/>
    <property type="match status" value="1"/>
</dbReference>
<dbReference type="CDD" id="cd01448">
    <property type="entry name" value="TST_Repeat_1"/>
    <property type="match status" value="1"/>
</dbReference>
<dbReference type="CDD" id="cd01449">
    <property type="entry name" value="TST_Repeat_2"/>
    <property type="match status" value="1"/>
</dbReference>
<dbReference type="InterPro" id="IPR001763">
    <property type="entry name" value="Rhodanese-like_dom"/>
</dbReference>
<dbReference type="GO" id="GO:0004792">
    <property type="term" value="F:thiosulfate-cyanide sulfurtransferase activity"/>
    <property type="evidence" value="ECO:0007669"/>
    <property type="project" value="TreeGrafter"/>
</dbReference>
<organism evidence="4 5">
    <name type="scientific">Turicimonas muris</name>
    <dbReference type="NCBI Taxonomy" id="1796652"/>
    <lineage>
        <taxon>Bacteria</taxon>
        <taxon>Pseudomonadati</taxon>
        <taxon>Pseudomonadota</taxon>
        <taxon>Betaproteobacteria</taxon>
        <taxon>Burkholderiales</taxon>
        <taxon>Sutterellaceae</taxon>
        <taxon>Turicimonas</taxon>
    </lineage>
</organism>
<name>A0A227KEJ2_9BURK</name>
<reference evidence="5" key="1">
    <citation type="submission" date="2017-05" db="EMBL/GenBank/DDBJ databases">
        <title>Improved OligoMM genomes.</title>
        <authorList>
            <person name="Garzetti D."/>
        </authorList>
    </citation>
    <scope>NUCLEOTIDE SEQUENCE [LARGE SCALE GENOMIC DNA]</scope>
    <source>
        <strain evidence="5">YL45</strain>
    </source>
</reference>
<evidence type="ECO:0000313" key="4">
    <source>
        <dbReference type="EMBL" id="OXE45830.1"/>
    </source>
</evidence>
<dbReference type="InterPro" id="IPR045078">
    <property type="entry name" value="TST/MPST-like"/>
</dbReference>
<comment type="caution">
    <text evidence="4">The sequence shown here is derived from an EMBL/GenBank/DDBJ whole genome shotgun (WGS) entry which is preliminary data.</text>
</comment>
<keyword evidence="5" id="KW-1185">Reference proteome</keyword>
<dbReference type="PANTHER" id="PTHR11364">
    <property type="entry name" value="THIOSULFATE SULFERTANSFERASE"/>
    <property type="match status" value="1"/>
</dbReference>
<protein>
    <submittedName>
        <fullName evidence="4">Sulfurtransferase</fullName>
    </submittedName>
</protein>
<dbReference type="SUPFAM" id="SSF52821">
    <property type="entry name" value="Rhodanese/Cell cycle control phosphatase"/>
    <property type="match status" value="2"/>
</dbReference>
<dbReference type="GeneID" id="78361429"/>
<dbReference type="RefSeq" id="WP_066592776.1">
    <property type="nucleotide sequence ID" value="NZ_CAJTBZ010000034.1"/>
</dbReference>
<dbReference type="EMBL" id="NHMP01000007">
    <property type="protein sequence ID" value="OXE45830.1"/>
    <property type="molecule type" value="Genomic_DNA"/>
</dbReference>
<feature type="domain" description="Rhodanese" evidence="3">
    <location>
        <begin position="173"/>
        <end position="286"/>
    </location>
</feature>
<sequence>MIYTTLMNVQELHSILVNQKITGKKAPLCVLDCRCSIENPDVGIELYKEGHIPGAVLCDFDRVVTGKVCQGSGRHPMPDREIFIKNMESLGVSSDKQIVLYDQGGLGFATRLWFQLRWIGLEKVAVLDGGYQAWVNHKFPVATKSTVPEAGVINANEPLEIPTEMKTVQDNLNTHKYLVVDARSNSRFHGIGETIDKKAGHIPGSVCRPGSMNFNKDGAFKSPVELRKEFLELLDGRKPTQIINSCGSGVNASVNLFAMDLCGLVGSHLYTGSWSQWIDDESNPIVCK</sequence>
<dbReference type="Gene3D" id="3.40.250.10">
    <property type="entry name" value="Rhodanese-like domain"/>
    <property type="match status" value="2"/>
</dbReference>
<dbReference type="AlphaFoldDB" id="A0A227KEJ2"/>
<dbReference type="Pfam" id="PF00581">
    <property type="entry name" value="Rhodanese"/>
    <property type="match status" value="2"/>
</dbReference>
<dbReference type="SMART" id="SM00450">
    <property type="entry name" value="RHOD"/>
    <property type="match status" value="2"/>
</dbReference>
<evidence type="ECO:0000259" key="3">
    <source>
        <dbReference type="PROSITE" id="PS50206"/>
    </source>
</evidence>
<evidence type="ECO:0000256" key="2">
    <source>
        <dbReference type="ARBA" id="ARBA00022737"/>
    </source>
</evidence>
<evidence type="ECO:0000256" key="1">
    <source>
        <dbReference type="ARBA" id="ARBA00022679"/>
    </source>
</evidence>
<dbReference type="InterPro" id="IPR036873">
    <property type="entry name" value="Rhodanese-like_dom_sf"/>
</dbReference>
<dbReference type="Proteomes" id="UP000214610">
    <property type="component" value="Unassembled WGS sequence"/>
</dbReference>
<accession>A0A227KEJ2</accession>